<evidence type="ECO:0000256" key="13">
    <source>
        <dbReference type="ARBA" id="ARBA00023065"/>
    </source>
</evidence>
<comment type="subcellular location">
    <subcellularLocation>
        <location evidence="1">Cell membrane</location>
        <topology evidence="1">Multi-pass membrane protein</topology>
    </subcellularLocation>
</comment>
<dbReference type="CDD" id="cd02094">
    <property type="entry name" value="P-type_ATPase_Cu-like"/>
    <property type="match status" value="1"/>
</dbReference>
<feature type="transmembrane region" description="Helical" evidence="15">
    <location>
        <begin position="352"/>
        <end position="373"/>
    </location>
</feature>
<evidence type="ECO:0000256" key="5">
    <source>
        <dbReference type="ARBA" id="ARBA00022553"/>
    </source>
</evidence>
<dbReference type="InterPro" id="IPR059000">
    <property type="entry name" value="ATPase_P-type_domA"/>
</dbReference>
<dbReference type="EMBL" id="CP025704">
    <property type="protein sequence ID" value="AUN96910.1"/>
    <property type="molecule type" value="Genomic_DNA"/>
</dbReference>
<dbReference type="PROSITE" id="PS50846">
    <property type="entry name" value="HMA_2"/>
    <property type="match status" value="1"/>
</dbReference>
<name>A0A2K9NN29_BACTC</name>
<evidence type="ECO:0000256" key="7">
    <source>
        <dbReference type="ARBA" id="ARBA00022723"/>
    </source>
</evidence>
<dbReference type="InterPro" id="IPR027256">
    <property type="entry name" value="P-typ_ATPase_IB"/>
</dbReference>
<feature type="transmembrane region" description="Helical" evidence="15">
    <location>
        <begin position="141"/>
        <end position="159"/>
    </location>
</feature>
<dbReference type="Pfam" id="PF00403">
    <property type="entry name" value="HMA"/>
    <property type="match status" value="1"/>
</dbReference>
<dbReference type="NCBIfam" id="TIGR01525">
    <property type="entry name" value="ATPase-IB_hvy"/>
    <property type="match status" value="1"/>
</dbReference>
<feature type="transmembrane region" description="Helical" evidence="15">
    <location>
        <begin position="87"/>
        <end position="106"/>
    </location>
</feature>
<dbReference type="NCBIfam" id="TIGR01511">
    <property type="entry name" value="ATPase-IB1_Cu"/>
    <property type="match status" value="1"/>
</dbReference>
<dbReference type="InterPro" id="IPR006121">
    <property type="entry name" value="HMA_dom"/>
</dbReference>
<dbReference type="SUPFAM" id="SSF56784">
    <property type="entry name" value="HAD-like"/>
    <property type="match status" value="1"/>
</dbReference>
<dbReference type="PROSITE" id="PS01229">
    <property type="entry name" value="COF_2"/>
    <property type="match status" value="1"/>
</dbReference>
<keyword evidence="8 15" id="KW-0547">Nucleotide-binding</keyword>
<dbReference type="Pfam" id="PF00122">
    <property type="entry name" value="E1-E2_ATPase"/>
    <property type="match status" value="1"/>
</dbReference>
<keyword evidence="9 15" id="KW-0067">ATP-binding</keyword>
<keyword evidence="10" id="KW-0460">Magnesium</keyword>
<evidence type="ECO:0000256" key="1">
    <source>
        <dbReference type="ARBA" id="ARBA00004651"/>
    </source>
</evidence>
<evidence type="ECO:0000256" key="3">
    <source>
        <dbReference type="ARBA" id="ARBA00022448"/>
    </source>
</evidence>
<dbReference type="GO" id="GO:0005507">
    <property type="term" value="F:copper ion binding"/>
    <property type="evidence" value="ECO:0007669"/>
    <property type="project" value="TreeGrafter"/>
</dbReference>
<evidence type="ECO:0000256" key="15">
    <source>
        <dbReference type="RuleBase" id="RU362081"/>
    </source>
</evidence>
<feature type="transmembrane region" description="Helical" evidence="15">
    <location>
        <begin position="318"/>
        <end position="340"/>
    </location>
</feature>
<feature type="transmembrane region" description="Helical" evidence="15">
    <location>
        <begin position="660"/>
        <end position="681"/>
    </location>
</feature>
<keyword evidence="12 15" id="KW-1133">Transmembrane helix</keyword>
<comment type="similarity">
    <text evidence="2 15">Belongs to the cation transport ATPase (P-type) (TC 3.A.3) family. Type IB subfamily.</text>
</comment>
<evidence type="ECO:0000256" key="14">
    <source>
        <dbReference type="ARBA" id="ARBA00023136"/>
    </source>
</evidence>
<evidence type="ECO:0000256" key="6">
    <source>
        <dbReference type="ARBA" id="ARBA00022692"/>
    </source>
</evidence>
<dbReference type="GO" id="GO:0043682">
    <property type="term" value="F:P-type divalent copper transporter activity"/>
    <property type="evidence" value="ECO:0007669"/>
    <property type="project" value="TreeGrafter"/>
</dbReference>
<dbReference type="PANTHER" id="PTHR43520:SF5">
    <property type="entry name" value="CATION-TRANSPORTING P-TYPE ATPASE-RELATED"/>
    <property type="match status" value="1"/>
</dbReference>
<proteinExistence type="inferred from homology"/>
<dbReference type="Gene3D" id="3.40.1110.10">
    <property type="entry name" value="Calcium-transporting ATPase, cytoplasmic domain N"/>
    <property type="match status" value="1"/>
</dbReference>
<dbReference type="InterPro" id="IPR044492">
    <property type="entry name" value="P_typ_ATPase_HD_dom"/>
</dbReference>
<dbReference type="PROSITE" id="PS00154">
    <property type="entry name" value="ATPASE_E1_E2"/>
    <property type="match status" value="1"/>
</dbReference>
<dbReference type="SFLD" id="SFLDS00003">
    <property type="entry name" value="Haloacid_Dehalogenase"/>
    <property type="match status" value="1"/>
</dbReference>
<dbReference type="InterPro" id="IPR023299">
    <property type="entry name" value="ATPase_P-typ_cyto_dom_N"/>
</dbReference>
<dbReference type="GO" id="GO:0055070">
    <property type="term" value="P:copper ion homeostasis"/>
    <property type="evidence" value="ECO:0007669"/>
    <property type="project" value="TreeGrafter"/>
</dbReference>
<dbReference type="SFLD" id="SFLDG00002">
    <property type="entry name" value="C1.7:_P-type_atpase_like"/>
    <property type="match status" value="1"/>
</dbReference>
<reference evidence="16 17" key="1">
    <citation type="submission" date="2018-01" db="EMBL/GenBank/DDBJ databases">
        <title>Complete genome sequence of Bacteriovorax stolpii DSM12778.</title>
        <authorList>
            <person name="Tang B."/>
            <person name="Chang J."/>
        </authorList>
    </citation>
    <scope>NUCLEOTIDE SEQUENCE [LARGE SCALE GENOMIC DNA]</scope>
    <source>
        <strain evidence="16 17">DSM 12778</strain>
    </source>
</reference>
<dbReference type="InterPro" id="IPR001757">
    <property type="entry name" value="P_typ_ATPase"/>
</dbReference>
<dbReference type="InterPro" id="IPR018303">
    <property type="entry name" value="ATPase_P-typ_P_site"/>
</dbReference>
<feature type="transmembrane region" description="Helical" evidence="15">
    <location>
        <begin position="112"/>
        <end position="129"/>
    </location>
</feature>
<dbReference type="GO" id="GO:0016887">
    <property type="term" value="F:ATP hydrolysis activity"/>
    <property type="evidence" value="ECO:0007669"/>
    <property type="project" value="InterPro"/>
</dbReference>
<protein>
    <submittedName>
        <fullName evidence="16">Copper-translocating P-type ATPase</fullName>
    </submittedName>
</protein>
<evidence type="ECO:0000256" key="11">
    <source>
        <dbReference type="ARBA" id="ARBA00022967"/>
    </source>
</evidence>
<organism evidence="16 17">
    <name type="scientific">Bacteriovorax stolpii</name>
    <name type="common">Bdellovibrio stolpii</name>
    <dbReference type="NCBI Taxonomy" id="960"/>
    <lineage>
        <taxon>Bacteria</taxon>
        <taxon>Pseudomonadati</taxon>
        <taxon>Bdellovibrionota</taxon>
        <taxon>Bacteriovoracia</taxon>
        <taxon>Bacteriovoracales</taxon>
        <taxon>Bacteriovoracaceae</taxon>
        <taxon>Bacteriovorax</taxon>
    </lineage>
</organism>
<dbReference type="GO" id="GO:0005886">
    <property type="term" value="C:plasma membrane"/>
    <property type="evidence" value="ECO:0007669"/>
    <property type="project" value="UniProtKB-SubCell"/>
</dbReference>
<evidence type="ECO:0000256" key="9">
    <source>
        <dbReference type="ARBA" id="ARBA00022840"/>
    </source>
</evidence>
<accession>A0A2K9NN29</accession>
<evidence type="ECO:0000256" key="12">
    <source>
        <dbReference type="ARBA" id="ARBA00022989"/>
    </source>
</evidence>
<dbReference type="PANTHER" id="PTHR43520">
    <property type="entry name" value="ATP7, ISOFORM B"/>
    <property type="match status" value="1"/>
</dbReference>
<dbReference type="PRINTS" id="PR00119">
    <property type="entry name" value="CATATPASE"/>
</dbReference>
<dbReference type="FunFam" id="2.70.150.10:FF:000002">
    <property type="entry name" value="Copper-transporting ATPase 1, putative"/>
    <property type="match status" value="1"/>
</dbReference>
<dbReference type="Gene3D" id="3.40.50.1000">
    <property type="entry name" value="HAD superfamily/HAD-like"/>
    <property type="match status" value="1"/>
</dbReference>
<evidence type="ECO:0000256" key="2">
    <source>
        <dbReference type="ARBA" id="ARBA00006024"/>
    </source>
</evidence>
<dbReference type="NCBIfam" id="TIGR01494">
    <property type="entry name" value="ATPase_P-type"/>
    <property type="match status" value="1"/>
</dbReference>
<evidence type="ECO:0000313" key="17">
    <source>
        <dbReference type="Proteomes" id="UP000235584"/>
    </source>
</evidence>
<dbReference type="AlphaFoldDB" id="A0A2K9NN29"/>
<evidence type="ECO:0000256" key="4">
    <source>
        <dbReference type="ARBA" id="ARBA00022475"/>
    </source>
</evidence>
<dbReference type="InterPro" id="IPR023298">
    <property type="entry name" value="ATPase_P-typ_TM_dom_sf"/>
</dbReference>
<dbReference type="SUPFAM" id="SSF81653">
    <property type="entry name" value="Calcium ATPase, transduction domain A"/>
    <property type="match status" value="1"/>
</dbReference>
<keyword evidence="13" id="KW-0406">Ion transport</keyword>
<keyword evidence="4 15" id="KW-1003">Cell membrane</keyword>
<feature type="transmembrane region" description="Helical" evidence="15">
    <location>
        <begin position="687"/>
        <end position="707"/>
    </location>
</feature>
<evidence type="ECO:0000313" key="16">
    <source>
        <dbReference type="EMBL" id="AUN96910.1"/>
    </source>
</evidence>
<dbReference type="SFLD" id="SFLDF00027">
    <property type="entry name" value="p-type_atpase"/>
    <property type="match status" value="1"/>
</dbReference>
<dbReference type="PRINTS" id="PR00941">
    <property type="entry name" value="CDATPASE"/>
</dbReference>
<dbReference type="GO" id="GO:0005524">
    <property type="term" value="F:ATP binding"/>
    <property type="evidence" value="ECO:0007669"/>
    <property type="project" value="UniProtKB-UniRule"/>
</dbReference>
<dbReference type="InterPro" id="IPR036412">
    <property type="entry name" value="HAD-like_sf"/>
</dbReference>
<dbReference type="CDD" id="cd00371">
    <property type="entry name" value="HMA"/>
    <property type="match status" value="1"/>
</dbReference>
<keyword evidence="5" id="KW-0597">Phosphoprotein</keyword>
<dbReference type="Proteomes" id="UP000235584">
    <property type="component" value="Chromosome"/>
</dbReference>
<dbReference type="Gene3D" id="3.30.70.100">
    <property type="match status" value="1"/>
</dbReference>
<dbReference type="InterPro" id="IPR036163">
    <property type="entry name" value="HMA_dom_sf"/>
</dbReference>
<dbReference type="SUPFAM" id="SSF55008">
    <property type="entry name" value="HMA, heavy metal-associated domain"/>
    <property type="match status" value="1"/>
</dbReference>
<sequence length="712" mass="76855">MSSNNLKFKIEGMTCAACSGIIEKETRLLKGVESAEVNFATESAEFKTGEGFDLETFHALLKKLGYRAIDPNAKSEQNNDTIFNSDFIKAAIAIVLASITMFFAMVVPNNTIQAILTTILLFGFGWPYVKAVIGFHSNMNTLIGLGVLSSYLYSIYLIFASPHAHPYFEGGAFIIAFSLVGHYLDGLAKTKARNNLSSLYKMQIKFASLVVDGKEINTPVVDLKVGDVIRLRPGEKFPLDGEIIVGETHADESMLTGESQAIAKSVGSKVFAGSMNLEGSVTIKITATLHSTFISEIVHFVEKAQLKKAPIQQYADKIVKIFVPIILLIAALTFVVWYLMTKDLGFSLTHMIAVLVIACPCALGLAVPMAIMLSTSEAAKNGLLISGGDIVEKGSHIDTIVFDKTGTLTEGRPELTEIVVFDTAYTEEALLKMAASSLQYSTHPLSQSVAHAAVKKDVKLADPDKFKSLTGLGIVAELNSKKLALGNADLLKQEGVEGAIPESFYKAHVGSYVFLSIDQKLAAAFVITDPIKNEARTLISNLHSLGINVWMLTGDHQGVAYKIGSELGITPEFIRAGVKPVGKADFVSELQTKGHKVAMIGDGINDAPALAKADLSIAMSNGSDVALEASEVSLLDGKILLVGDFFARSKRTMRIIKENLLLSSLYNILCIPLAAGVFYPWTKMSLTPMWASLAMGLSSFSVIINSFRVKKL</sequence>
<dbReference type="Pfam" id="PF00702">
    <property type="entry name" value="Hydrolase"/>
    <property type="match status" value="1"/>
</dbReference>
<keyword evidence="7 15" id="KW-0479">Metal-binding</keyword>
<evidence type="ECO:0000256" key="8">
    <source>
        <dbReference type="ARBA" id="ARBA00022741"/>
    </source>
</evidence>
<dbReference type="KEGG" id="bsto:C0V70_02070"/>
<keyword evidence="14 15" id="KW-0472">Membrane</keyword>
<feature type="transmembrane region" description="Helical" evidence="15">
    <location>
        <begin position="165"/>
        <end position="184"/>
    </location>
</feature>
<keyword evidence="6 15" id="KW-0812">Transmembrane</keyword>
<dbReference type="RefSeq" id="WP_102242205.1">
    <property type="nucleotide sequence ID" value="NZ_CP025704.1"/>
</dbReference>
<keyword evidence="11" id="KW-1278">Translocase</keyword>
<dbReference type="InterPro" id="IPR008250">
    <property type="entry name" value="ATPase_P-typ_transduc_dom_A_sf"/>
</dbReference>
<evidence type="ECO:0000256" key="10">
    <source>
        <dbReference type="ARBA" id="ARBA00022842"/>
    </source>
</evidence>
<dbReference type="SUPFAM" id="SSF81665">
    <property type="entry name" value="Calcium ATPase, transmembrane domain M"/>
    <property type="match status" value="1"/>
</dbReference>
<keyword evidence="3" id="KW-0813">Transport</keyword>
<keyword evidence="17" id="KW-1185">Reference proteome</keyword>
<dbReference type="InterPro" id="IPR023214">
    <property type="entry name" value="HAD_sf"/>
</dbReference>
<dbReference type="Gene3D" id="2.70.150.10">
    <property type="entry name" value="Calcium-transporting ATPase, cytoplasmic transduction domain A"/>
    <property type="match status" value="1"/>
</dbReference>
<gene>
    <name evidence="16" type="ORF">C0V70_02070</name>
</gene>